<reference evidence="9 21" key="1">
    <citation type="submission" date="2015-09" db="EMBL/GenBank/DDBJ databases">
        <authorList>
            <consortium name="Pathogen Informatics"/>
        </authorList>
    </citation>
    <scope>NUCLEOTIDE SEQUENCE [LARGE SCALE GENOMIC DNA]</scope>
    <source>
        <strain evidence="9 21">2789STDY5834898</strain>
    </source>
</reference>
<evidence type="ECO:0000313" key="19">
    <source>
        <dbReference type="EMBL" id="RHE25687.1"/>
    </source>
</evidence>
<gene>
    <name evidence="20" type="ORF">DW216_15380</name>
    <name evidence="19" type="ORF">DW758_01040</name>
    <name evidence="18" type="ORF">DW831_00735</name>
    <name evidence="17" type="ORF">DW988_14405</name>
    <name evidence="16" type="ORF">DWW83_17810</name>
    <name evidence="15" type="ORF">DXC80_16660</name>
    <name evidence="14" type="ORF">DXC91_03540</name>
    <name evidence="13" type="ORF">DXD40_07460</name>
    <name evidence="9" type="ORF">ERS852510_01511</name>
    <name evidence="10" type="ORF">GAP55_08675</name>
    <name evidence="11" type="ORF">POZ24_08250</name>
    <name evidence="12" type="ORF">RVH16_12770</name>
</gene>
<feature type="transmembrane region" description="Helical" evidence="6">
    <location>
        <begin position="363"/>
        <end position="387"/>
    </location>
</feature>
<feature type="transmembrane region" description="Helical" evidence="6">
    <location>
        <begin position="706"/>
        <end position="731"/>
    </location>
</feature>
<dbReference type="Proteomes" id="UP000283766">
    <property type="component" value="Unassembled WGS sequence"/>
</dbReference>
<keyword evidence="2" id="KW-1003">Cell membrane</keyword>
<reference evidence="22 23" key="2">
    <citation type="submission" date="2018-08" db="EMBL/GenBank/DDBJ databases">
        <title>A genome reference for cultivated species of the human gut microbiota.</title>
        <authorList>
            <person name="Zou Y."/>
            <person name="Xue W."/>
            <person name="Luo G."/>
        </authorList>
    </citation>
    <scope>NUCLEOTIDE SEQUENCE [LARGE SCALE GENOMIC DNA]</scope>
    <source>
        <strain evidence="16 28">AF17-20</strain>
        <strain evidence="20 27">AM18-14LB</strain>
        <strain evidence="19 25">AM29-12AC</strain>
        <strain evidence="18 29">AM34-25</strain>
        <strain evidence="17 26">AM50-4</strain>
        <strain evidence="15 22">TF08-13</strain>
        <strain evidence="14 24">TF09-22</strain>
        <strain evidence="13 23">TM04-30</strain>
    </source>
</reference>
<evidence type="ECO:0000313" key="24">
    <source>
        <dbReference type="Proteomes" id="UP000260874"/>
    </source>
</evidence>
<protein>
    <submittedName>
        <fullName evidence="9 11">Permease</fullName>
    </submittedName>
    <submittedName>
        <fullName evidence="10">FtsX-like permease family protein</fullName>
    </submittedName>
</protein>
<dbReference type="Proteomes" id="UP001181247">
    <property type="component" value="Unassembled WGS sequence"/>
</dbReference>
<evidence type="ECO:0000313" key="11">
    <source>
        <dbReference type="EMBL" id="MDC1880020.1"/>
    </source>
</evidence>
<dbReference type="InterPro" id="IPR025857">
    <property type="entry name" value="MacB_PCD"/>
</dbReference>
<feature type="domain" description="ABC3 transporter permease C-terminal" evidence="7">
    <location>
        <begin position="665"/>
        <end position="778"/>
    </location>
</feature>
<dbReference type="Proteomes" id="UP000260844">
    <property type="component" value="Unassembled WGS sequence"/>
</dbReference>
<dbReference type="EMBL" id="WCTR01000005">
    <property type="protein sequence ID" value="KAB4213677.1"/>
    <property type="molecule type" value="Genomic_DNA"/>
</dbReference>
<reference evidence="10 30" key="3">
    <citation type="journal article" date="2019" name="Nat. Med.">
        <title>A library of human gut bacterial isolates paired with longitudinal multiomics data enables mechanistic microbiome research.</title>
        <authorList>
            <person name="Poyet M."/>
            <person name="Groussin M."/>
            <person name="Gibbons S.M."/>
            <person name="Avila-Pacheco J."/>
            <person name="Jiang X."/>
            <person name="Kearney S.M."/>
            <person name="Perrotta A.R."/>
            <person name="Berdy B."/>
            <person name="Zhao S."/>
            <person name="Lieberman T.D."/>
            <person name="Swanson P.K."/>
            <person name="Smith M."/>
            <person name="Roesemann S."/>
            <person name="Alexander J.E."/>
            <person name="Rich S.A."/>
            <person name="Livny J."/>
            <person name="Vlamakis H."/>
            <person name="Clish C."/>
            <person name="Bullock K."/>
            <person name="Deik A."/>
            <person name="Scott J."/>
            <person name="Pierce K.A."/>
            <person name="Xavier R.J."/>
            <person name="Alm E.J."/>
        </authorList>
    </citation>
    <scope>NUCLEOTIDE SEQUENCE [LARGE SCALE GENOMIC DNA]</scope>
    <source>
        <strain evidence="10 30">BIOML-A11</strain>
    </source>
</reference>
<proteinExistence type="predicted"/>
<dbReference type="EMBL" id="JAQNSG010000006">
    <property type="protein sequence ID" value="MDC1880020.1"/>
    <property type="molecule type" value="Genomic_DNA"/>
</dbReference>
<evidence type="ECO:0000313" key="14">
    <source>
        <dbReference type="EMBL" id="RGK87649.1"/>
    </source>
</evidence>
<dbReference type="EMBL" id="QSRB01000002">
    <property type="protein sequence ID" value="RGK87649.1"/>
    <property type="molecule type" value="Genomic_DNA"/>
</dbReference>
<dbReference type="Proteomes" id="UP000283601">
    <property type="component" value="Unassembled WGS sequence"/>
</dbReference>
<evidence type="ECO:0000313" key="28">
    <source>
        <dbReference type="Proteomes" id="UP000284022"/>
    </source>
</evidence>
<evidence type="ECO:0000256" key="3">
    <source>
        <dbReference type="ARBA" id="ARBA00022692"/>
    </source>
</evidence>
<evidence type="ECO:0000313" key="12">
    <source>
        <dbReference type="EMBL" id="MDU0245576.1"/>
    </source>
</evidence>
<dbReference type="EMBL" id="QSPV01000005">
    <property type="protein sequence ID" value="RGJ94199.1"/>
    <property type="molecule type" value="Genomic_DNA"/>
</dbReference>
<evidence type="ECO:0000313" key="22">
    <source>
        <dbReference type="Proteomes" id="UP000260795"/>
    </source>
</evidence>
<dbReference type="PANTHER" id="PTHR30572">
    <property type="entry name" value="MEMBRANE COMPONENT OF TRANSPORTER-RELATED"/>
    <property type="match status" value="1"/>
</dbReference>
<feature type="transmembrane region" description="Helical" evidence="6">
    <location>
        <begin position="663"/>
        <end position="685"/>
    </location>
</feature>
<evidence type="ECO:0000313" key="17">
    <source>
        <dbReference type="EMBL" id="RGZ47147.1"/>
    </source>
</evidence>
<dbReference type="Proteomes" id="UP000284022">
    <property type="component" value="Unassembled WGS sequence"/>
</dbReference>
<reference evidence="11" key="4">
    <citation type="submission" date="2022-10" db="EMBL/GenBank/DDBJ databases">
        <title>Human gut microbiome strain richness.</title>
        <authorList>
            <person name="Chen-Liaw A."/>
        </authorList>
    </citation>
    <scope>NUCLEOTIDE SEQUENCE</scope>
    <source>
        <strain evidence="11">1001713st2_A4_1001713B170214_170313</strain>
    </source>
</reference>
<evidence type="ECO:0000256" key="6">
    <source>
        <dbReference type="SAM" id="Phobius"/>
    </source>
</evidence>
<dbReference type="EMBL" id="QSIF01000001">
    <property type="protein sequence ID" value="RHC76648.1"/>
    <property type="molecule type" value="Genomic_DNA"/>
</dbReference>
<dbReference type="Pfam" id="PF02687">
    <property type="entry name" value="FtsX"/>
    <property type="match status" value="2"/>
</dbReference>
<dbReference type="GO" id="GO:0005886">
    <property type="term" value="C:plasma membrane"/>
    <property type="evidence" value="ECO:0007669"/>
    <property type="project" value="UniProtKB-SubCell"/>
</dbReference>
<dbReference type="EMBL" id="QSJZ01000001">
    <property type="protein sequence ID" value="RHE25687.1"/>
    <property type="molecule type" value="Genomic_DNA"/>
</dbReference>
<feature type="transmembrane region" description="Helical" evidence="6">
    <location>
        <begin position="411"/>
        <end position="433"/>
    </location>
</feature>
<dbReference type="AlphaFoldDB" id="A0A174FQH3"/>
<dbReference type="InterPro" id="IPR003838">
    <property type="entry name" value="ABC3_permease_C"/>
</dbReference>
<feature type="transmembrane region" description="Helical" evidence="6">
    <location>
        <begin position="751"/>
        <end position="773"/>
    </location>
</feature>
<dbReference type="RefSeq" id="WP_005837160.1">
    <property type="nucleotide sequence ID" value="NZ_BAABXG010000001.1"/>
</dbReference>
<feature type="transmembrane region" description="Helical" evidence="6">
    <location>
        <begin position="20"/>
        <end position="43"/>
    </location>
</feature>
<dbReference type="Proteomes" id="UP000260874">
    <property type="component" value="Unassembled WGS sequence"/>
</dbReference>
<evidence type="ECO:0000313" key="25">
    <source>
        <dbReference type="Proteomes" id="UP000283601"/>
    </source>
</evidence>
<evidence type="ECO:0000313" key="16">
    <source>
        <dbReference type="EMBL" id="RGU36135.1"/>
    </source>
</evidence>
<sequence length="785" mass="89631">MTILTILKIITRSWWRNKVFFFISIVSLAIGLACTNLLFTYYVHDYNIESGNRDKNRIFCLRQDNPMQDGSKVAYADANIPPMLKEKYAEVEDYLRINSLVPQYCKYGGEIYHDITFISADTTLQHFFHYHPIAGSLKQVLEQPGKVALSEAFAHKLFGDKNPLGELLEIKTMTDTQSYEVAAILKSRSQSLLQFDMITGNNKDFWGGMTFLKLIPNTDAQQFTEKINHDKIPTLIPEKTQYYVDPLSDIYFTTPDYDTQQPLPYINQSNVQLLYISLAAALLVLIIACCNYTNMSLSRVLQQLKMIHVEKLMGSSLKDIRIQLFGDAFLTVLLAFGLSLLIINDCLSFFNGLFASHLNVHFFFSLQMLPLLVLFVLVMSIVPAWYISHRLSQLSFSEYKTLYGGKKKQRFIALLVILQFSISIGLIFATLVANEQINLIKERAYCYENRIEIGDFNAAPATILKEELEKHVQGIESIALSQGSILNSWIRELSIKQADGTEKSSYLLMLYSDANLVKTMGFKLLSGNAPEQLQKQYAYPALVNESYVRMLIPAGINAIGKPLKEFDQSADSLYIIGGVLEDFPFSSLENEITPVILYLPPTERMSGANYLQIKLIESNKQETLHQIAQIWEKMNEGEIFQYTDMHQDFMKRNGKVLSLSKLLIAYSLIGLILTCFGLFGISWYATRQRIREISIRKIHGATSRQIVLLLNKPFCLQILLAYILAVPIVYWLMHHWHEQFAYKAPFTVMDFLLPLCIVWIISAVTVCLQSYLLNKTNPIDCIKSE</sequence>
<evidence type="ECO:0000313" key="26">
    <source>
        <dbReference type="Proteomes" id="UP000283684"/>
    </source>
</evidence>
<evidence type="ECO:0000313" key="27">
    <source>
        <dbReference type="Proteomes" id="UP000283766"/>
    </source>
</evidence>
<evidence type="ECO:0000313" key="30">
    <source>
        <dbReference type="Proteomes" id="UP000466952"/>
    </source>
</evidence>
<evidence type="ECO:0000259" key="7">
    <source>
        <dbReference type="Pfam" id="PF02687"/>
    </source>
</evidence>
<keyword evidence="4 6" id="KW-1133">Transmembrane helix</keyword>
<dbReference type="EMBL" id="QRXV01000022">
    <property type="protein sequence ID" value="RGU36135.1"/>
    <property type="molecule type" value="Genomic_DNA"/>
</dbReference>
<dbReference type="EMBL" id="QRJL01000010">
    <property type="protein sequence ID" value="RHH28797.1"/>
    <property type="molecule type" value="Genomic_DNA"/>
</dbReference>
<evidence type="ECO:0000313" key="18">
    <source>
        <dbReference type="EMBL" id="RHC76648.1"/>
    </source>
</evidence>
<accession>A0A174FQH3</accession>
<dbReference type="Proteomes" id="UP000260795">
    <property type="component" value="Unassembled WGS sequence"/>
</dbReference>
<dbReference type="Proteomes" id="UP000284514">
    <property type="component" value="Unassembled WGS sequence"/>
</dbReference>
<feature type="transmembrane region" description="Helical" evidence="6">
    <location>
        <begin position="273"/>
        <end position="301"/>
    </location>
</feature>
<evidence type="ECO:0000256" key="2">
    <source>
        <dbReference type="ARBA" id="ARBA00022475"/>
    </source>
</evidence>
<organism evidence="9 21">
    <name type="scientific">Bacteroides uniformis</name>
    <dbReference type="NCBI Taxonomy" id="820"/>
    <lineage>
        <taxon>Bacteria</taxon>
        <taxon>Pseudomonadati</taxon>
        <taxon>Bacteroidota</taxon>
        <taxon>Bacteroidia</taxon>
        <taxon>Bacteroidales</taxon>
        <taxon>Bacteroidaceae</taxon>
        <taxon>Bacteroides</taxon>
    </lineage>
</organism>
<keyword evidence="5 6" id="KW-0472">Membrane</keyword>
<dbReference type="Proteomes" id="UP000095766">
    <property type="component" value="Unassembled WGS sequence"/>
</dbReference>
<evidence type="ECO:0000256" key="1">
    <source>
        <dbReference type="ARBA" id="ARBA00004651"/>
    </source>
</evidence>
<evidence type="ECO:0000313" key="10">
    <source>
        <dbReference type="EMBL" id="KAB4213677.1"/>
    </source>
</evidence>
<evidence type="ECO:0000259" key="8">
    <source>
        <dbReference type="Pfam" id="PF12704"/>
    </source>
</evidence>
<evidence type="ECO:0000313" key="29">
    <source>
        <dbReference type="Proteomes" id="UP000284514"/>
    </source>
</evidence>
<evidence type="ECO:0000313" key="9">
    <source>
        <dbReference type="EMBL" id="CUP42413.1"/>
    </source>
</evidence>
<evidence type="ECO:0000313" key="13">
    <source>
        <dbReference type="EMBL" id="RGJ94199.1"/>
    </source>
</evidence>
<dbReference type="Proteomes" id="UP001213309">
    <property type="component" value="Unassembled WGS sequence"/>
</dbReference>
<dbReference type="Proteomes" id="UP000283684">
    <property type="component" value="Unassembled WGS sequence"/>
</dbReference>
<feature type="transmembrane region" description="Helical" evidence="6">
    <location>
        <begin position="322"/>
        <end position="343"/>
    </location>
</feature>
<dbReference type="InterPro" id="IPR050250">
    <property type="entry name" value="Macrolide_Exporter_MacB"/>
</dbReference>
<dbReference type="Proteomes" id="UP000466952">
    <property type="component" value="Unassembled WGS sequence"/>
</dbReference>
<keyword evidence="3 6" id="KW-0812">Transmembrane</keyword>
<evidence type="ECO:0000313" key="21">
    <source>
        <dbReference type="Proteomes" id="UP000095766"/>
    </source>
</evidence>
<dbReference type="PANTHER" id="PTHR30572:SF18">
    <property type="entry name" value="ABC-TYPE MACROLIDE FAMILY EXPORT SYSTEM PERMEASE COMPONENT 2"/>
    <property type="match status" value="1"/>
</dbReference>
<evidence type="ECO:0000313" key="20">
    <source>
        <dbReference type="EMBL" id="RHH28797.1"/>
    </source>
</evidence>
<evidence type="ECO:0000313" key="23">
    <source>
        <dbReference type="Proteomes" id="UP000260844"/>
    </source>
</evidence>
<dbReference type="EMBL" id="QSEE01000014">
    <property type="protein sequence ID" value="RGZ47147.1"/>
    <property type="molecule type" value="Genomic_DNA"/>
</dbReference>
<evidence type="ECO:0000256" key="5">
    <source>
        <dbReference type="ARBA" id="ARBA00023136"/>
    </source>
</evidence>
<feature type="domain" description="MacB-like periplasmic core" evidence="8">
    <location>
        <begin position="22"/>
        <end position="227"/>
    </location>
</feature>
<evidence type="ECO:0000256" key="4">
    <source>
        <dbReference type="ARBA" id="ARBA00022989"/>
    </source>
</evidence>
<dbReference type="EMBL" id="JAWDEU010000002">
    <property type="protein sequence ID" value="MDU0245576.1"/>
    <property type="molecule type" value="Genomic_DNA"/>
</dbReference>
<name>A0A174FQH3_BACUN</name>
<dbReference type="Pfam" id="PF12704">
    <property type="entry name" value="MacB_PCD"/>
    <property type="match status" value="1"/>
</dbReference>
<feature type="domain" description="ABC3 transporter permease C-terminal" evidence="7">
    <location>
        <begin position="280"/>
        <end position="394"/>
    </location>
</feature>
<dbReference type="EMBL" id="CZAO01000006">
    <property type="protein sequence ID" value="CUP42413.1"/>
    <property type="molecule type" value="Genomic_DNA"/>
</dbReference>
<dbReference type="GO" id="GO:0022857">
    <property type="term" value="F:transmembrane transporter activity"/>
    <property type="evidence" value="ECO:0007669"/>
    <property type="project" value="TreeGrafter"/>
</dbReference>
<dbReference type="EMBL" id="QSRK01000030">
    <property type="protein sequence ID" value="RGL10267.1"/>
    <property type="molecule type" value="Genomic_DNA"/>
</dbReference>
<evidence type="ECO:0000313" key="15">
    <source>
        <dbReference type="EMBL" id="RGL10267.1"/>
    </source>
</evidence>
<comment type="subcellular location">
    <subcellularLocation>
        <location evidence="1">Cell membrane</location>
        <topology evidence="1">Multi-pass membrane protein</topology>
    </subcellularLocation>
</comment>
<reference evidence="12" key="5">
    <citation type="submission" date="2023-10" db="EMBL/GenBank/DDBJ databases">
        <title>Genome of Potential pathogenic bacteria in Crohn's disease.</title>
        <authorList>
            <person name="Rodriguez-Palacios A."/>
        </authorList>
    </citation>
    <scope>NUCLEOTIDE SEQUENCE</scope>
    <source>
        <strain evidence="12">CavFT-hAR50</strain>
    </source>
</reference>